<reference evidence="1" key="1">
    <citation type="submission" date="2019-08" db="EMBL/GenBank/DDBJ databases">
        <authorList>
            <person name="Kucharzyk K."/>
            <person name="Murdoch R.W."/>
            <person name="Higgins S."/>
            <person name="Loffler F."/>
        </authorList>
    </citation>
    <scope>NUCLEOTIDE SEQUENCE</scope>
</reference>
<evidence type="ECO:0000313" key="1">
    <source>
        <dbReference type="EMBL" id="MPN41208.1"/>
    </source>
</evidence>
<gene>
    <name evidence="1" type="ORF">SDC9_188750</name>
</gene>
<dbReference type="EMBL" id="VSSQ01098096">
    <property type="protein sequence ID" value="MPN41208.1"/>
    <property type="molecule type" value="Genomic_DNA"/>
</dbReference>
<proteinExistence type="predicted"/>
<comment type="caution">
    <text evidence="1">The sequence shown here is derived from an EMBL/GenBank/DDBJ whole genome shotgun (WGS) entry which is preliminary data.</text>
</comment>
<accession>A0A645HQ81</accession>
<dbReference type="AlphaFoldDB" id="A0A645HQ81"/>
<name>A0A645HQ81_9ZZZZ</name>
<sequence>MMEEKNISTVYDPQSVEKKWYQFWEEQQLFHAEVDRIKSRLVL</sequence>
<protein>
    <recommendedName>
        <fullName evidence="2">Valine--tRNA ligase</fullName>
    </recommendedName>
</protein>
<organism evidence="1">
    <name type="scientific">bioreactor metagenome</name>
    <dbReference type="NCBI Taxonomy" id="1076179"/>
    <lineage>
        <taxon>unclassified sequences</taxon>
        <taxon>metagenomes</taxon>
        <taxon>ecological metagenomes</taxon>
    </lineage>
</organism>
<evidence type="ECO:0008006" key="2">
    <source>
        <dbReference type="Google" id="ProtNLM"/>
    </source>
</evidence>